<name>A0A385SS36_9BACT</name>
<dbReference type="InterPro" id="IPR036890">
    <property type="entry name" value="HATPase_C_sf"/>
</dbReference>
<evidence type="ECO:0000256" key="2">
    <source>
        <dbReference type="ARBA" id="ARBA00012438"/>
    </source>
</evidence>
<dbReference type="AlphaFoldDB" id="A0A385SS36"/>
<evidence type="ECO:0000256" key="1">
    <source>
        <dbReference type="ARBA" id="ARBA00000085"/>
    </source>
</evidence>
<dbReference type="Gene3D" id="3.30.565.10">
    <property type="entry name" value="Histidine kinase-like ATPase, C-terminal domain"/>
    <property type="match status" value="1"/>
</dbReference>
<feature type="domain" description="Histidine kinase" evidence="8">
    <location>
        <begin position="186"/>
        <end position="410"/>
    </location>
</feature>
<evidence type="ECO:0000256" key="6">
    <source>
        <dbReference type="PROSITE-ProRule" id="PRU00169"/>
    </source>
</evidence>
<evidence type="ECO:0000313" key="11">
    <source>
        <dbReference type="Proteomes" id="UP000266183"/>
    </source>
</evidence>
<feature type="modified residue" description="4-aspartylphosphate" evidence="6">
    <location>
        <position position="54"/>
    </location>
</feature>
<proteinExistence type="predicted"/>
<evidence type="ECO:0000256" key="5">
    <source>
        <dbReference type="ARBA" id="ARBA00022777"/>
    </source>
</evidence>
<dbReference type="Pfam" id="PF02518">
    <property type="entry name" value="HATPase_c"/>
    <property type="match status" value="1"/>
</dbReference>
<dbReference type="InterPro" id="IPR001789">
    <property type="entry name" value="Sig_transdc_resp-reg_receiver"/>
</dbReference>
<dbReference type="Pfam" id="PF00512">
    <property type="entry name" value="HisKA"/>
    <property type="match status" value="1"/>
</dbReference>
<dbReference type="SUPFAM" id="SSF55874">
    <property type="entry name" value="ATPase domain of HSP90 chaperone/DNA topoisomerase II/histidine kinase"/>
    <property type="match status" value="1"/>
</dbReference>
<dbReference type="Gene3D" id="3.40.50.2300">
    <property type="match status" value="1"/>
</dbReference>
<sequence>MQPKILLVDDREDNLLSIETILAPSGYQFVKANSGRQALKVLLSEFDFAMILMDVKMPNLNGFETAALIYEREKLKHIPIIFITANNYGDENMFKGYQSGAIDYIFKPINPDVLRAKVGVLIDLYRKNRLLFEQEQKLITINRNLEREINERKVSEEKVRQLNHKLLENIANLESANKDLERFAFMASHDLQEPLRKIRMFSDRLFSKYRDVLHEDAKMVTRIQQAAERMQALIVDILAFSKISIDKSAFVISDLNVVLKDLLAEMEEEVHETKARISIEPLPPLMVSPTLMRPLFQNLISNALKYRRKDTEATIRIRSEVSVGVNDRDKNLVNRYCRIFVEDNGIGFDQKYAEEIFGMFRRLHNNGDYAGTGVGLALCKKIAELHNGYISARSKVNEGSTFIVSLPIRPEEVD</sequence>
<gene>
    <name evidence="10" type="ORF">D4L85_23860</name>
</gene>
<reference evidence="11" key="1">
    <citation type="submission" date="2018-09" db="EMBL/GenBank/DDBJ databases">
        <title>Chryseolinea sp. KIS68-18 isolated from soil.</title>
        <authorList>
            <person name="Weon H.-Y."/>
            <person name="Kwon S.-W."/>
            <person name="Lee S.A."/>
        </authorList>
    </citation>
    <scope>NUCLEOTIDE SEQUENCE [LARGE SCALE GENOMIC DNA]</scope>
    <source>
        <strain evidence="11">KIS68-18</strain>
    </source>
</reference>
<evidence type="ECO:0000259" key="8">
    <source>
        <dbReference type="PROSITE" id="PS50109"/>
    </source>
</evidence>
<dbReference type="InterPro" id="IPR003661">
    <property type="entry name" value="HisK_dim/P_dom"/>
</dbReference>
<dbReference type="RefSeq" id="WP_119756672.1">
    <property type="nucleotide sequence ID" value="NZ_CP032382.1"/>
</dbReference>
<dbReference type="SMART" id="SM00448">
    <property type="entry name" value="REC"/>
    <property type="match status" value="1"/>
</dbReference>
<dbReference type="KEGG" id="chk:D4L85_23860"/>
<dbReference type="EC" id="2.7.13.3" evidence="2"/>
<dbReference type="SMART" id="SM00387">
    <property type="entry name" value="HATPase_c"/>
    <property type="match status" value="1"/>
</dbReference>
<keyword evidence="11" id="KW-1185">Reference proteome</keyword>
<evidence type="ECO:0000313" key="10">
    <source>
        <dbReference type="EMBL" id="AYB33436.1"/>
    </source>
</evidence>
<dbReference type="GO" id="GO:0009927">
    <property type="term" value="F:histidine phosphotransfer kinase activity"/>
    <property type="evidence" value="ECO:0007669"/>
    <property type="project" value="TreeGrafter"/>
</dbReference>
<dbReference type="GO" id="GO:0005886">
    <property type="term" value="C:plasma membrane"/>
    <property type="evidence" value="ECO:0007669"/>
    <property type="project" value="TreeGrafter"/>
</dbReference>
<dbReference type="PRINTS" id="PR00344">
    <property type="entry name" value="BCTRLSENSOR"/>
</dbReference>
<keyword evidence="3 6" id="KW-0597">Phosphoprotein</keyword>
<dbReference type="InterPro" id="IPR011006">
    <property type="entry name" value="CheY-like_superfamily"/>
</dbReference>
<dbReference type="CDD" id="cd00082">
    <property type="entry name" value="HisKA"/>
    <property type="match status" value="1"/>
</dbReference>
<keyword evidence="7" id="KW-0175">Coiled coil</keyword>
<dbReference type="PROSITE" id="PS50110">
    <property type="entry name" value="RESPONSE_REGULATORY"/>
    <property type="match status" value="1"/>
</dbReference>
<dbReference type="Pfam" id="PF00072">
    <property type="entry name" value="Response_reg"/>
    <property type="match status" value="1"/>
</dbReference>
<dbReference type="GO" id="GO:0000155">
    <property type="term" value="F:phosphorelay sensor kinase activity"/>
    <property type="evidence" value="ECO:0007669"/>
    <property type="project" value="InterPro"/>
</dbReference>
<dbReference type="EMBL" id="CP032382">
    <property type="protein sequence ID" value="AYB33436.1"/>
    <property type="molecule type" value="Genomic_DNA"/>
</dbReference>
<evidence type="ECO:0000256" key="4">
    <source>
        <dbReference type="ARBA" id="ARBA00022679"/>
    </source>
</evidence>
<keyword evidence="5 10" id="KW-0418">Kinase</keyword>
<accession>A0A385SS36</accession>
<dbReference type="SUPFAM" id="SSF47384">
    <property type="entry name" value="Homodimeric domain of signal transducing histidine kinase"/>
    <property type="match status" value="1"/>
</dbReference>
<dbReference type="InterPro" id="IPR004358">
    <property type="entry name" value="Sig_transdc_His_kin-like_C"/>
</dbReference>
<feature type="domain" description="Response regulatory" evidence="9">
    <location>
        <begin position="4"/>
        <end position="122"/>
    </location>
</feature>
<feature type="coiled-coil region" evidence="7">
    <location>
        <begin position="145"/>
        <end position="183"/>
    </location>
</feature>
<dbReference type="SUPFAM" id="SSF52172">
    <property type="entry name" value="CheY-like"/>
    <property type="match status" value="1"/>
</dbReference>
<protein>
    <recommendedName>
        <fullName evidence="2">histidine kinase</fullName>
        <ecNumber evidence="2">2.7.13.3</ecNumber>
    </recommendedName>
</protein>
<organism evidence="10 11">
    <name type="scientific">Chryseolinea soli</name>
    <dbReference type="NCBI Taxonomy" id="2321403"/>
    <lineage>
        <taxon>Bacteria</taxon>
        <taxon>Pseudomonadati</taxon>
        <taxon>Bacteroidota</taxon>
        <taxon>Cytophagia</taxon>
        <taxon>Cytophagales</taxon>
        <taxon>Fulvivirgaceae</taxon>
        <taxon>Chryseolinea</taxon>
    </lineage>
</organism>
<dbReference type="Gene3D" id="1.10.287.130">
    <property type="match status" value="1"/>
</dbReference>
<evidence type="ECO:0000256" key="3">
    <source>
        <dbReference type="ARBA" id="ARBA00022553"/>
    </source>
</evidence>
<dbReference type="InterPro" id="IPR036097">
    <property type="entry name" value="HisK_dim/P_sf"/>
</dbReference>
<dbReference type="PROSITE" id="PS50109">
    <property type="entry name" value="HIS_KIN"/>
    <property type="match status" value="1"/>
</dbReference>
<evidence type="ECO:0000256" key="7">
    <source>
        <dbReference type="SAM" id="Coils"/>
    </source>
</evidence>
<dbReference type="PANTHER" id="PTHR43047:SF72">
    <property type="entry name" value="OSMOSENSING HISTIDINE PROTEIN KINASE SLN1"/>
    <property type="match status" value="1"/>
</dbReference>
<evidence type="ECO:0000259" key="9">
    <source>
        <dbReference type="PROSITE" id="PS50110"/>
    </source>
</evidence>
<comment type="catalytic activity">
    <reaction evidence="1">
        <text>ATP + protein L-histidine = ADP + protein N-phospho-L-histidine.</text>
        <dbReference type="EC" id="2.7.13.3"/>
    </reaction>
</comment>
<dbReference type="OrthoDB" id="9766459at2"/>
<dbReference type="Proteomes" id="UP000266183">
    <property type="component" value="Chromosome"/>
</dbReference>
<dbReference type="PANTHER" id="PTHR43047">
    <property type="entry name" value="TWO-COMPONENT HISTIDINE PROTEIN KINASE"/>
    <property type="match status" value="1"/>
</dbReference>
<dbReference type="InterPro" id="IPR005467">
    <property type="entry name" value="His_kinase_dom"/>
</dbReference>
<keyword evidence="4" id="KW-0808">Transferase</keyword>
<dbReference type="SMART" id="SM00388">
    <property type="entry name" value="HisKA"/>
    <property type="match status" value="1"/>
</dbReference>
<dbReference type="InterPro" id="IPR003594">
    <property type="entry name" value="HATPase_dom"/>
</dbReference>